<name>A0A8G0LPB0_9HYPO</name>
<sequence length="79" mass="8620">MMSPPRADALVHIEKRTAEISLFPREEQEDPQHRGVDRCEGMKDVVARGPTGVVTVETQIAVAKAEDDGDKRAKHGTGP</sequence>
<accession>A0A8G0LPB0</accession>
<gene>
    <name evidence="1" type="ORF">H0G86_011404</name>
</gene>
<evidence type="ECO:0000313" key="1">
    <source>
        <dbReference type="EMBL" id="QYT04500.1"/>
    </source>
</evidence>
<keyword evidence="2" id="KW-1185">Reference proteome</keyword>
<evidence type="ECO:0000313" key="2">
    <source>
        <dbReference type="Proteomes" id="UP000826661"/>
    </source>
</evidence>
<protein>
    <submittedName>
        <fullName evidence="1">Uncharacterized protein</fullName>
    </submittedName>
</protein>
<dbReference type="AlphaFoldDB" id="A0A8G0LPB0"/>
<organism evidence="1 2">
    <name type="scientific">Trichoderma simmonsii</name>
    <dbReference type="NCBI Taxonomy" id="1491479"/>
    <lineage>
        <taxon>Eukaryota</taxon>
        <taxon>Fungi</taxon>
        <taxon>Dikarya</taxon>
        <taxon>Ascomycota</taxon>
        <taxon>Pezizomycotina</taxon>
        <taxon>Sordariomycetes</taxon>
        <taxon>Hypocreomycetidae</taxon>
        <taxon>Hypocreales</taxon>
        <taxon>Hypocreaceae</taxon>
        <taxon>Trichoderma</taxon>
    </lineage>
</organism>
<dbReference type="EMBL" id="CP075869">
    <property type="protein sequence ID" value="QYT04500.1"/>
    <property type="molecule type" value="Genomic_DNA"/>
</dbReference>
<reference evidence="1 2" key="1">
    <citation type="journal article" date="2021" name="BMC Genomics">
        <title>Telomere-to-telomere genome assembly of asparaginase-producing Trichoderma simmonsii.</title>
        <authorList>
            <person name="Chung D."/>
            <person name="Kwon Y.M."/>
            <person name="Yang Y."/>
        </authorList>
    </citation>
    <scope>NUCLEOTIDE SEQUENCE [LARGE SCALE GENOMIC DNA]</scope>
    <source>
        <strain evidence="1 2">GH-Sj1</strain>
    </source>
</reference>
<proteinExistence type="predicted"/>
<dbReference type="Proteomes" id="UP000826661">
    <property type="component" value="Chromosome VI"/>
</dbReference>